<feature type="domain" description="Luciferase-like" evidence="2">
    <location>
        <begin position="19"/>
        <end position="307"/>
    </location>
</feature>
<dbReference type="NCBIfam" id="TIGR03558">
    <property type="entry name" value="oxido_grp_1"/>
    <property type="match status" value="1"/>
</dbReference>
<dbReference type="Gene3D" id="3.20.20.30">
    <property type="entry name" value="Luciferase-like domain"/>
    <property type="match status" value="1"/>
</dbReference>
<protein>
    <submittedName>
        <fullName evidence="3">Luciferase family oxidoreductase, group 1</fullName>
    </submittedName>
</protein>
<reference evidence="4" key="1">
    <citation type="submission" date="2017-04" db="EMBL/GenBank/DDBJ databases">
        <authorList>
            <person name="Varghese N."/>
            <person name="Submissions S."/>
        </authorList>
    </citation>
    <scope>NUCLEOTIDE SEQUENCE [LARGE SCALE GENOMIC DNA]</scope>
    <source>
        <strain evidence="4">VDS</strain>
    </source>
</reference>
<name>A0A1X7HV81_9CORY</name>
<dbReference type="GO" id="GO:0005829">
    <property type="term" value="C:cytosol"/>
    <property type="evidence" value="ECO:0007669"/>
    <property type="project" value="TreeGrafter"/>
</dbReference>
<dbReference type="Pfam" id="PF00296">
    <property type="entry name" value="Bac_luciferase"/>
    <property type="match status" value="1"/>
</dbReference>
<dbReference type="InterPro" id="IPR019949">
    <property type="entry name" value="CmoO-like"/>
</dbReference>
<accession>A0A1X7HV81</accession>
<dbReference type="GO" id="GO:0016705">
    <property type="term" value="F:oxidoreductase activity, acting on paired donors, with incorporation or reduction of molecular oxygen"/>
    <property type="evidence" value="ECO:0007669"/>
    <property type="project" value="InterPro"/>
</dbReference>
<dbReference type="STRING" id="1610489.SAMN06295981_0070"/>
<evidence type="ECO:0000313" key="3">
    <source>
        <dbReference type="EMBL" id="SMG05827.1"/>
    </source>
</evidence>
<dbReference type="PANTHER" id="PTHR30137">
    <property type="entry name" value="LUCIFERASE-LIKE MONOOXYGENASE"/>
    <property type="match status" value="1"/>
</dbReference>
<evidence type="ECO:0000313" key="4">
    <source>
        <dbReference type="Proteomes" id="UP000193309"/>
    </source>
</evidence>
<dbReference type="AlphaFoldDB" id="A0A1X7HV81"/>
<comment type="similarity">
    <text evidence="1">To bacterial alkanal monooxygenase alpha and beta chains.</text>
</comment>
<dbReference type="InterPro" id="IPR050766">
    <property type="entry name" value="Bact_Lucif_Oxidored"/>
</dbReference>
<keyword evidence="4" id="KW-1185">Reference proteome</keyword>
<dbReference type="PANTHER" id="PTHR30137:SF6">
    <property type="entry name" value="LUCIFERASE-LIKE MONOOXYGENASE"/>
    <property type="match status" value="1"/>
</dbReference>
<evidence type="ECO:0000256" key="1">
    <source>
        <dbReference type="ARBA" id="ARBA00007789"/>
    </source>
</evidence>
<dbReference type="InterPro" id="IPR011251">
    <property type="entry name" value="Luciferase-like_dom"/>
</dbReference>
<gene>
    <name evidence="3" type="ORF">SAMN06295981_0070</name>
</gene>
<dbReference type="Proteomes" id="UP000193309">
    <property type="component" value="Unassembled WGS sequence"/>
</dbReference>
<dbReference type="InterPro" id="IPR036661">
    <property type="entry name" value="Luciferase-like_sf"/>
</dbReference>
<organism evidence="3 4">
    <name type="scientific">Corynebacterium pollutisoli</name>
    <dbReference type="NCBI Taxonomy" id="1610489"/>
    <lineage>
        <taxon>Bacteria</taxon>
        <taxon>Bacillati</taxon>
        <taxon>Actinomycetota</taxon>
        <taxon>Actinomycetes</taxon>
        <taxon>Mycobacteriales</taxon>
        <taxon>Corynebacteriaceae</taxon>
        <taxon>Corynebacterium</taxon>
    </lineage>
</organism>
<dbReference type="EMBL" id="FXAR01000001">
    <property type="protein sequence ID" value="SMG05827.1"/>
    <property type="molecule type" value="Genomic_DNA"/>
</dbReference>
<dbReference type="SUPFAM" id="SSF51679">
    <property type="entry name" value="Bacterial luciferase-like"/>
    <property type="match status" value="1"/>
</dbReference>
<sequence length="335" mass="35245">MVPMVRKTPRGRRWHSGGMRLSVLDRANSLTGDSDATALRRVVEHARDVEKLGFSRFLVAEHHAVPGLPGSQPGMLAMACAAVTSDIRIGTAGIMLPDHQPLIVAEQIATLEALHPARIDAGIGSSLGFTAPVRAALRQGDVATLKARYPDDLRELLSYLDGMGAVTARPQAGGTPVWLLAGFRSALLAAELGLGVILGGPNQVAAARLYRENFCPGRIDAPSVILSATVAVAPTAEAARDLLLPEAYAQARARTTGSFDPLLPVADLPEPTAQERRRMEETLASAIHGTPGDVEKQLRELLDAAGAEELLVTGGMSDLGGRAESERLLAGMLSG</sequence>
<proteinExistence type="predicted"/>
<evidence type="ECO:0000259" key="2">
    <source>
        <dbReference type="Pfam" id="PF00296"/>
    </source>
</evidence>